<feature type="transmembrane region" description="Helical" evidence="1">
    <location>
        <begin position="76"/>
        <end position="95"/>
    </location>
</feature>
<keyword evidence="1" id="KW-0812">Transmembrane</keyword>
<feature type="transmembrane region" description="Helical" evidence="1">
    <location>
        <begin position="25"/>
        <end position="43"/>
    </location>
</feature>
<accession>A0ABR5Q413</accession>
<feature type="transmembrane region" description="Helical" evidence="1">
    <location>
        <begin position="50"/>
        <end position="70"/>
    </location>
</feature>
<proteinExistence type="predicted"/>
<evidence type="ECO:0000313" key="2">
    <source>
        <dbReference type="EMBL" id="KRO02459.1"/>
    </source>
</evidence>
<keyword evidence="3" id="KW-1185">Reference proteome</keyword>
<dbReference type="EMBL" id="JQCP01000002">
    <property type="protein sequence ID" value="KRO02459.1"/>
    <property type="molecule type" value="Genomic_DNA"/>
</dbReference>
<gene>
    <name evidence="2" type="ORF">IV60_GL000901</name>
</gene>
<dbReference type="Proteomes" id="UP000051927">
    <property type="component" value="Unassembled WGS sequence"/>
</dbReference>
<keyword evidence="1" id="KW-1133">Transmembrane helix</keyword>
<organism evidence="2 3">
    <name type="scientific">Lancefieldella rimae</name>
    <dbReference type="NCBI Taxonomy" id="1383"/>
    <lineage>
        <taxon>Bacteria</taxon>
        <taxon>Bacillati</taxon>
        <taxon>Actinomycetota</taxon>
        <taxon>Coriobacteriia</taxon>
        <taxon>Coriobacteriales</taxon>
        <taxon>Atopobiaceae</taxon>
        <taxon>Lancefieldella</taxon>
    </lineage>
</organism>
<evidence type="ECO:0000313" key="3">
    <source>
        <dbReference type="Proteomes" id="UP000051927"/>
    </source>
</evidence>
<name>A0ABR5Q413_9ACTN</name>
<comment type="caution">
    <text evidence="2">The sequence shown here is derived from an EMBL/GenBank/DDBJ whole genome shotgun (WGS) entry which is preliminary data.</text>
</comment>
<evidence type="ECO:0000256" key="1">
    <source>
        <dbReference type="SAM" id="Phobius"/>
    </source>
</evidence>
<keyword evidence="1" id="KW-0472">Membrane</keyword>
<protein>
    <submittedName>
        <fullName evidence="2">Membrane protein</fullName>
    </submittedName>
</protein>
<sequence length="106" mass="11756">MDKSVDGFLNFEKTYLTSGWSPDKIVALIAIILFFIFLISTTWNRKWKWLLVVIAAGAVLKVIHSLVFSGEDALSIVKPAVLGLILCVATVVFFVRRRSNADNAGQ</sequence>
<reference evidence="2 3" key="1">
    <citation type="journal article" date="2015" name="Genome Announc.">
        <title>Expanding the biotechnology potential of lactobacilli through comparative genomics of 213 strains and associated genera.</title>
        <authorList>
            <person name="Sun Z."/>
            <person name="Harris H.M."/>
            <person name="McCann A."/>
            <person name="Guo C."/>
            <person name="Argimon S."/>
            <person name="Zhang W."/>
            <person name="Yang X."/>
            <person name="Jeffery I.B."/>
            <person name="Cooney J.C."/>
            <person name="Kagawa T.F."/>
            <person name="Liu W."/>
            <person name="Song Y."/>
            <person name="Salvetti E."/>
            <person name="Wrobel A."/>
            <person name="Rasinkangas P."/>
            <person name="Parkhill J."/>
            <person name="Rea M.C."/>
            <person name="O'Sullivan O."/>
            <person name="Ritari J."/>
            <person name="Douillard F.P."/>
            <person name="Paul Ross R."/>
            <person name="Yang R."/>
            <person name="Briner A.E."/>
            <person name="Felis G.E."/>
            <person name="de Vos W.M."/>
            <person name="Barrangou R."/>
            <person name="Klaenhammer T.R."/>
            <person name="Caufield P.W."/>
            <person name="Cui Y."/>
            <person name="Zhang H."/>
            <person name="O'Toole P.W."/>
        </authorList>
    </citation>
    <scope>NUCLEOTIDE SEQUENCE [LARGE SCALE GENOMIC DNA]</scope>
    <source>
        <strain evidence="2 3">DSM 7090</strain>
    </source>
</reference>